<dbReference type="EMBL" id="MN740482">
    <property type="protein sequence ID" value="QHU29190.1"/>
    <property type="molecule type" value="Genomic_DNA"/>
</dbReference>
<keyword evidence="5" id="KW-0238">DNA-binding</keyword>
<dbReference type="InterPro" id="IPR003615">
    <property type="entry name" value="HNH_nuc"/>
</dbReference>
<dbReference type="Gene3D" id="3.30.420.110">
    <property type="entry name" value="MutS, connector domain"/>
    <property type="match status" value="1"/>
</dbReference>
<evidence type="ECO:0000313" key="10">
    <source>
        <dbReference type="EMBL" id="QHU29190.1"/>
    </source>
</evidence>
<proteinExistence type="inferred from homology"/>
<evidence type="ECO:0000256" key="4">
    <source>
        <dbReference type="ARBA" id="ARBA00022840"/>
    </source>
</evidence>
<name>A0A6C0LFK1_9ZZZZ</name>
<dbReference type="SMART" id="SM00533">
    <property type="entry name" value="MUTSd"/>
    <property type="match status" value="1"/>
</dbReference>
<dbReference type="Gene3D" id="3.40.1170.10">
    <property type="entry name" value="DNA repair protein MutS, domain I"/>
    <property type="match status" value="1"/>
</dbReference>
<dbReference type="GO" id="GO:0140664">
    <property type="term" value="F:ATP-dependent DNA damage sensor activity"/>
    <property type="evidence" value="ECO:0007669"/>
    <property type="project" value="InterPro"/>
</dbReference>
<dbReference type="InterPro" id="IPR016151">
    <property type="entry name" value="DNA_mismatch_repair_MutS_N"/>
</dbReference>
<feature type="domain" description="DNA mismatch repair protein MutS core" evidence="8">
    <location>
        <begin position="316"/>
        <end position="644"/>
    </location>
</feature>
<keyword evidence="2" id="KW-0547">Nucleotide-binding</keyword>
<comment type="similarity">
    <text evidence="1">Belongs to the DNA mismatch repair MutS family.</text>
</comment>
<protein>
    <recommendedName>
        <fullName evidence="11">DNA mismatch repair proteins mutS family domain-containing protein</fullName>
    </recommendedName>
</protein>
<dbReference type="Gene3D" id="1.10.1420.10">
    <property type="match status" value="2"/>
</dbReference>
<evidence type="ECO:0000256" key="2">
    <source>
        <dbReference type="ARBA" id="ARBA00022741"/>
    </source>
</evidence>
<sequence length="972" mass="110641">MLEDYLEYTRVYKEKYGDKCVVLMQVGSFFEIYTIYPNTDTSLNNDVYIIAELCGIQTSRKNKAVAEISIANPVMAGFPLASLPKFRDKILASNYTIVLVEQVSEPPNPERKVTDIISPGTNVNIVNKRSNYIMVIYYEVIEGYIIAGISGIDLSTGKTFVYEVSSSKDDPEFANDEVFRYISTYNPSELIIISEAISEDYKKRILKNLTINNIRVHYKWNTYEHLSFFSNINNQRDILEKVFVIKKGFLSMIEILNLEKYNNARFSFCCLLEFAYEHNADIVKGLEEVPDVFEMNKNMTIEFNSAIQLNVLGLYPGDQPLIEILNRCSTAFGYRAFKERLLQPMIDTERITQAYDDVDMLLKNNTYLIVRKHLSAIMDLERLKRKMKTNKMAPHDWVSFHDALLSTKEILNLTKTNDFTFDDIDIDTVISRFINIIDLEEAGKYNLTNLQDKSTCINFFKRGIYTDIDSQYDKYNKSLGIINTTCEKITQIGDNDSTACKVENNNRDGYYLTITKKRYENALKNKKDLMSTFEKKALSSSSTTYKLTNAAIIKESNAITEYSQQISQLVLAHYRAFVIQFIEDVADTYDAIVKFLVRVDIAANSAKNAFDYCYTRPVIDSNVTSGKSSFIESTNMRHPIIERIQDDFQYVGNNISLNQNGILLYGINASGKSSFMKAVGLNIIMAQAGMFVAASSFTYYPYHSIFTRISGLDNIYKGMSSFTVEMTELRNILKRCNKYSIVIGDEICCGTESVSALSIVASGIDTLIQKGASFIFASHLHELTKLTSIKGNIGKSKLFVKHIRITFDEQNTIIYDRVIQDGQGSNNYGIEVCRTLDMPSDFMKNAELNRKEVEGMNNTIINKKKSRYNSKIIIDMCNICNKNKAEETHHIIYQQSADKDGFINNTFHKNAKHNLVAICKECHHKEHSGQIKIECWMSSSKGRKLICDYNYGSGGSEKSESDIDDTGSTSSN</sequence>
<dbReference type="InterPro" id="IPR007695">
    <property type="entry name" value="DNA_mismatch_repair_MutS-lik_N"/>
</dbReference>
<dbReference type="PANTHER" id="PTHR11361">
    <property type="entry name" value="DNA MISMATCH REPAIR PROTEIN MUTS FAMILY MEMBER"/>
    <property type="match status" value="1"/>
</dbReference>
<dbReference type="Gene3D" id="3.40.50.300">
    <property type="entry name" value="P-loop containing nucleotide triphosphate hydrolases"/>
    <property type="match status" value="1"/>
</dbReference>
<keyword evidence="4" id="KW-0067">ATP-binding</keyword>
<evidence type="ECO:0000256" key="5">
    <source>
        <dbReference type="ARBA" id="ARBA00023125"/>
    </source>
</evidence>
<evidence type="ECO:0000259" key="8">
    <source>
        <dbReference type="SMART" id="SM00533"/>
    </source>
</evidence>
<evidence type="ECO:0000256" key="7">
    <source>
        <dbReference type="SAM" id="MobiDB-lite"/>
    </source>
</evidence>
<reference evidence="10" key="1">
    <citation type="journal article" date="2020" name="Nature">
        <title>Giant virus diversity and host interactions through global metagenomics.</title>
        <authorList>
            <person name="Schulz F."/>
            <person name="Roux S."/>
            <person name="Paez-Espino D."/>
            <person name="Jungbluth S."/>
            <person name="Walsh D.A."/>
            <person name="Denef V.J."/>
            <person name="McMahon K.D."/>
            <person name="Konstantinidis K.T."/>
            <person name="Eloe-Fadrosh E.A."/>
            <person name="Kyrpides N.C."/>
            <person name="Woyke T."/>
        </authorList>
    </citation>
    <scope>NUCLEOTIDE SEQUENCE</scope>
    <source>
        <strain evidence="10">GVMAG-M-3300027804-47</strain>
    </source>
</reference>
<evidence type="ECO:0000256" key="3">
    <source>
        <dbReference type="ARBA" id="ARBA00022763"/>
    </source>
</evidence>
<accession>A0A6C0LFK1</accession>
<dbReference type="GO" id="GO:0005634">
    <property type="term" value="C:nucleus"/>
    <property type="evidence" value="ECO:0007669"/>
    <property type="project" value="TreeGrafter"/>
</dbReference>
<dbReference type="InterPro" id="IPR045076">
    <property type="entry name" value="MutS"/>
</dbReference>
<dbReference type="SUPFAM" id="SSF52540">
    <property type="entry name" value="P-loop containing nucleoside triphosphate hydrolases"/>
    <property type="match status" value="1"/>
</dbReference>
<dbReference type="GO" id="GO:0030983">
    <property type="term" value="F:mismatched DNA binding"/>
    <property type="evidence" value="ECO:0007669"/>
    <property type="project" value="InterPro"/>
</dbReference>
<feature type="domain" description="DNA mismatch repair proteins mutS family" evidence="9">
    <location>
        <begin position="659"/>
        <end position="851"/>
    </location>
</feature>
<dbReference type="CDD" id="cd00085">
    <property type="entry name" value="HNHc"/>
    <property type="match status" value="1"/>
</dbReference>
<dbReference type="InterPro" id="IPR017261">
    <property type="entry name" value="DNA_mismatch_repair_MutS/MSH"/>
</dbReference>
<dbReference type="Pfam" id="PF00488">
    <property type="entry name" value="MutS_V"/>
    <property type="match status" value="1"/>
</dbReference>
<keyword evidence="6" id="KW-0234">DNA repair</keyword>
<evidence type="ECO:0000259" key="9">
    <source>
        <dbReference type="SMART" id="SM00534"/>
    </source>
</evidence>
<dbReference type="InterPro" id="IPR027417">
    <property type="entry name" value="P-loop_NTPase"/>
</dbReference>
<evidence type="ECO:0008006" key="11">
    <source>
        <dbReference type="Google" id="ProtNLM"/>
    </source>
</evidence>
<dbReference type="GO" id="GO:0006298">
    <property type="term" value="P:mismatch repair"/>
    <property type="evidence" value="ECO:0007669"/>
    <property type="project" value="InterPro"/>
</dbReference>
<keyword evidence="3" id="KW-0227">DNA damage</keyword>
<dbReference type="SMART" id="SM00534">
    <property type="entry name" value="MUTSac"/>
    <property type="match status" value="1"/>
</dbReference>
<evidence type="ECO:0000256" key="1">
    <source>
        <dbReference type="ARBA" id="ARBA00006271"/>
    </source>
</evidence>
<dbReference type="InterPro" id="IPR036187">
    <property type="entry name" value="DNA_mismatch_repair_MutS_sf"/>
</dbReference>
<dbReference type="PIRSF" id="PIRSF037677">
    <property type="entry name" value="DNA_mis_repair_Msh6"/>
    <property type="match status" value="1"/>
</dbReference>
<dbReference type="Pfam" id="PF01624">
    <property type="entry name" value="MutS_I"/>
    <property type="match status" value="1"/>
</dbReference>
<dbReference type="PANTHER" id="PTHR11361:SF34">
    <property type="entry name" value="DNA MISMATCH REPAIR PROTEIN MSH1, MITOCHONDRIAL"/>
    <property type="match status" value="1"/>
</dbReference>
<dbReference type="SUPFAM" id="SSF53150">
    <property type="entry name" value="DNA repair protein MutS, domain II"/>
    <property type="match status" value="1"/>
</dbReference>
<dbReference type="GO" id="GO:0005524">
    <property type="term" value="F:ATP binding"/>
    <property type="evidence" value="ECO:0007669"/>
    <property type="project" value="UniProtKB-KW"/>
</dbReference>
<dbReference type="InterPro" id="IPR036678">
    <property type="entry name" value="MutS_con_dom_sf"/>
</dbReference>
<dbReference type="SUPFAM" id="SSF48334">
    <property type="entry name" value="DNA repair protein MutS, domain III"/>
    <property type="match status" value="1"/>
</dbReference>
<dbReference type="AlphaFoldDB" id="A0A6C0LFK1"/>
<feature type="region of interest" description="Disordered" evidence="7">
    <location>
        <begin position="953"/>
        <end position="972"/>
    </location>
</feature>
<dbReference type="SUPFAM" id="SSF55271">
    <property type="entry name" value="DNA repair protein MutS, domain I"/>
    <property type="match status" value="1"/>
</dbReference>
<dbReference type="Pfam" id="PF05192">
    <property type="entry name" value="MutS_III"/>
    <property type="match status" value="1"/>
</dbReference>
<organism evidence="10">
    <name type="scientific">viral metagenome</name>
    <dbReference type="NCBI Taxonomy" id="1070528"/>
    <lineage>
        <taxon>unclassified sequences</taxon>
        <taxon>metagenomes</taxon>
        <taxon>organismal metagenomes</taxon>
    </lineage>
</organism>
<dbReference type="InterPro" id="IPR007696">
    <property type="entry name" value="DNA_mismatch_repair_MutS_core"/>
</dbReference>
<dbReference type="InterPro" id="IPR000432">
    <property type="entry name" value="DNA_mismatch_repair_MutS_C"/>
</dbReference>
<evidence type="ECO:0000256" key="6">
    <source>
        <dbReference type="ARBA" id="ARBA00023204"/>
    </source>
</evidence>